<gene>
    <name evidence="7" type="ORF">GP2143_16376</name>
</gene>
<dbReference type="GO" id="GO:0000967">
    <property type="term" value="P:rRNA 5'-end processing"/>
    <property type="evidence" value="ECO:0007669"/>
    <property type="project" value="UniProtKB-UniRule"/>
</dbReference>
<reference evidence="7 8" key="1">
    <citation type="journal article" date="2010" name="J. Bacteriol.">
        <title>Genome sequence of the oligotrophic marine Gammaproteobacterium HTCC2143, isolated from the Oregon Coast.</title>
        <authorList>
            <person name="Oh H.M."/>
            <person name="Kang I."/>
            <person name="Ferriera S."/>
            <person name="Giovannoni S.J."/>
            <person name="Cho J.C."/>
        </authorList>
    </citation>
    <scope>NUCLEOTIDE SEQUENCE [LARGE SCALE GENOMIC DNA]</scope>
    <source>
        <strain evidence="7 8">HTCC2143</strain>
    </source>
</reference>
<accession>A0Y9P5</accession>
<dbReference type="Proteomes" id="UP000004931">
    <property type="component" value="Unassembled WGS sequence"/>
</dbReference>
<evidence type="ECO:0000256" key="2">
    <source>
        <dbReference type="ARBA" id="ARBA00022517"/>
    </source>
</evidence>
<dbReference type="GO" id="GO:0016788">
    <property type="term" value="F:hydrolase activity, acting on ester bonds"/>
    <property type="evidence" value="ECO:0007669"/>
    <property type="project" value="UniProtKB-UniRule"/>
</dbReference>
<evidence type="ECO:0000256" key="1">
    <source>
        <dbReference type="ARBA" id="ARBA00022490"/>
    </source>
</evidence>
<proteinExistence type="inferred from homology"/>
<evidence type="ECO:0000256" key="5">
    <source>
        <dbReference type="HAMAP-Rule" id="MF_00651"/>
    </source>
</evidence>
<dbReference type="EC" id="3.1.-.-" evidence="5"/>
<dbReference type="InterPro" id="IPR006641">
    <property type="entry name" value="YqgF/RNaseH-like_dom"/>
</dbReference>
<dbReference type="EMBL" id="AAVT01000001">
    <property type="protein sequence ID" value="EAW32849.1"/>
    <property type="molecule type" value="Genomic_DNA"/>
</dbReference>
<dbReference type="InterPro" id="IPR012337">
    <property type="entry name" value="RNaseH-like_sf"/>
</dbReference>
<dbReference type="NCBIfam" id="TIGR00250">
    <property type="entry name" value="RNAse_H_YqgF"/>
    <property type="match status" value="1"/>
</dbReference>
<dbReference type="PANTHER" id="PTHR33317:SF4">
    <property type="entry name" value="POLYNUCLEOTIDYL TRANSFERASE, RIBONUCLEASE H-LIKE SUPERFAMILY PROTEIN"/>
    <property type="match status" value="1"/>
</dbReference>
<keyword evidence="8" id="KW-1185">Reference proteome</keyword>
<dbReference type="GO" id="GO:0005829">
    <property type="term" value="C:cytosol"/>
    <property type="evidence" value="ECO:0007669"/>
    <property type="project" value="TreeGrafter"/>
</dbReference>
<evidence type="ECO:0000313" key="7">
    <source>
        <dbReference type="EMBL" id="EAW32849.1"/>
    </source>
</evidence>
<keyword evidence="2 5" id="KW-0690">Ribosome biogenesis</keyword>
<dbReference type="Gene3D" id="3.30.420.140">
    <property type="entry name" value="YqgF/RNase H-like domain"/>
    <property type="match status" value="1"/>
</dbReference>
<dbReference type="STRING" id="247633.GP2143_16376"/>
<dbReference type="SUPFAM" id="SSF53098">
    <property type="entry name" value="Ribonuclease H-like"/>
    <property type="match status" value="1"/>
</dbReference>
<dbReference type="InterPro" id="IPR005227">
    <property type="entry name" value="YqgF"/>
</dbReference>
<keyword evidence="3 5" id="KW-0540">Nuclease</keyword>
<dbReference type="GO" id="GO:0004518">
    <property type="term" value="F:nuclease activity"/>
    <property type="evidence" value="ECO:0007669"/>
    <property type="project" value="UniProtKB-KW"/>
</dbReference>
<dbReference type="OrthoDB" id="9796140at2"/>
<comment type="similarity">
    <text evidence="5">Belongs to the YqgF HJR family.</text>
</comment>
<name>A0Y9P5_9GAMM</name>
<organism evidence="7 8">
    <name type="scientific">marine gamma proteobacterium HTCC2143</name>
    <dbReference type="NCBI Taxonomy" id="247633"/>
    <lineage>
        <taxon>Bacteria</taxon>
        <taxon>Pseudomonadati</taxon>
        <taxon>Pseudomonadota</taxon>
        <taxon>Gammaproteobacteria</taxon>
        <taxon>Cellvibrionales</taxon>
        <taxon>Spongiibacteraceae</taxon>
        <taxon>BD1-7 clade</taxon>
    </lineage>
</organism>
<evidence type="ECO:0000256" key="3">
    <source>
        <dbReference type="ARBA" id="ARBA00022722"/>
    </source>
</evidence>
<feature type="domain" description="YqgF/RNase H-like" evidence="6">
    <location>
        <begin position="12"/>
        <end position="112"/>
    </location>
</feature>
<comment type="caution">
    <text evidence="7">The sequence shown here is derived from an EMBL/GenBank/DDBJ whole genome shotgun (WGS) entry which is preliminary data.</text>
</comment>
<dbReference type="InterPro" id="IPR037027">
    <property type="entry name" value="YqgF/RNaseH-like_dom_sf"/>
</dbReference>
<protein>
    <recommendedName>
        <fullName evidence="5">Putative pre-16S rRNA nuclease</fullName>
        <ecNumber evidence="5">3.1.-.-</ecNumber>
    </recommendedName>
</protein>
<evidence type="ECO:0000259" key="6">
    <source>
        <dbReference type="SMART" id="SM00732"/>
    </source>
</evidence>
<evidence type="ECO:0000313" key="8">
    <source>
        <dbReference type="Proteomes" id="UP000004931"/>
    </source>
</evidence>
<dbReference type="AlphaFoldDB" id="A0Y9P5"/>
<comment type="function">
    <text evidence="5">Could be a nuclease involved in processing of the 5'-end of pre-16S rRNA.</text>
</comment>
<keyword evidence="1 5" id="KW-0963">Cytoplasm</keyword>
<sequence>MPDHRRDSAAFNNVLCFDFGTKSIGLAIGQSITNTANPLTELKAKDGVPNWEQIKKIIDEWQPDLLLIGLPLNMDGSFSELSRRAKKFANRLHGRFGLPVSMADERLSSYEAKGEIIQQTGSRDFKRNNVDSLAAKIILESWLIQPDLLSPND</sequence>
<dbReference type="Pfam" id="PF03652">
    <property type="entry name" value="RuvX"/>
    <property type="match status" value="1"/>
</dbReference>
<dbReference type="eggNOG" id="COG0816">
    <property type="taxonomic scope" value="Bacteria"/>
</dbReference>
<keyword evidence="4 5" id="KW-0378">Hydrolase</keyword>
<evidence type="ECO:0000256" key="4">
    <source>
        <dbReference type="ARBA" id="ARBA00022801"/>
    </source>
</evidence>
<dbReference type="SMART" id="SM00732">
    <property type="entry name" value="YqgFc"/>
    <property type="match status" value="1"/>
</dbReference>
<dbReference type="PANTHER" id="PTHR33317">
    <property type="entry name" value="POLYNUCLEOTIDYL TRANSFERASE, RIBONUCLEASE H-LIKE SUPERFAMILY PROTEIN"/>
    <property type="match status" value="1"/>
</dbReference>
<comment type="subcellular location">
    <subcellularLocation>
        <location evidence="5">Cytoplasm</location>
    </subcellularLocation>
</comment>
<dbReference type="HAMAP" id="MF_00651">
    <property type="entry name" value="Nuclease_YqgF"/>
    <property type="match status" value="1"/>
</dbReference>
<dbReference type="CDD" id="cd16964">
    <property type="entry name" value="YqgF"/>
    <property type="match status" value="1"/>
</dbReference>